<keyword evidence="5" id="KW-0690">Ribosome biogenesis</keyword>
<keyword evidence="1 5" id="KW-0698">rRNA processing</keyword>
<dbReference type="Proteomes" id="UP000501830">
    <property type="component" value="Chromosome"/>
</dbReference>
<dbReference type="GO" id="GO:0019843">
    <property type="term" value="F:rRNA binding"/>
    <property type="evidence" value="ECO:0007669"/>
    <property type="project" value="UniProtKB-UniRule"/>
</dbReference>
<feature type="domain" description="RNase III" evidence="6">
    <location>
        <begin position="7"/>
        <end position="137"/>
    </location>
</feature>
<name>A0A6G7WHI9_9LACT</name>
<gene>
    <name evidence="5" type="primary">mrnC</name>
    <name evidence="7" type="ORF">G7058_06490</name>
</gene>
<comment type="function">
    <text evidence="5">Involved in correct processing of both the 5' and 3' ends of 23S rRNA precursor. Processes 30S rRNA precursor transcript even in absence of ribonuclease 3 (Rnc); Rnc processes 30S rRNA into smaller rRNA precursors.</text>
</comment>
<evidence type="ECO:0000256" key="1">
    <source>
        <dbReference type="ARBA" id="ARBA00022552"/>
    </source>
</evidence>
<protein>
    <recommendedName>
        <fullName evidence="5">Mini-ribonuclease 3</fullName>
        <shortName evidence="5">Mini-3</shortName>
        <shortName evidence="5">Mini-RNase 3</shortName>
        <ecNumber evidence="5">3.1.26.-</ecNumber>
    </recommendedName>
    <alternativeName>
        <fullName evidence="5">Mini-RNase III</fullName>
        <shortName evidence="5">Mini-III</shortName>
    </alternativeName>
</protein>
<evidence type="ECO:0000259" key="6">
    <source>
        <dbReference type="SMART" id="SM00535"/>
    </source>
</evidence>
<keyword evidence="5" id="KW-0699">rRNA-binding</keyword>
<dbReference type="RefSeq" id="WP_166062765.1">
    <property type="nucleotide sequence ID" value="NZ_CP049889.1"/>
</dbReference>
<dbReference type="InterPro" id="IPR036389">
    <property type="entry name" value="RNase_III_sf"/>
</dbReference>
<dbReference type="GO" id="GO:0006364">
    <property type="term" value="P:rRNA processing"/>
    <property type="evidence" value="ECO:0007669"/>
    <property type="project" value="UniProtKB-UniRule"/>
</dbReference>
<keyword evidence="2 5" id="KW-0540">Nuclease</keyword>
<proteinExistence type="inferred from homology"/>
<dbReference type="EC" id="3.1.26.-" evidence="5"/>
<dbReference type="SMART" id="SM00535">
    <property type="entry name" value="RIBOc"/>
    <property type="match status" value="1"/>
</dbReference>
<keyword evidence="4 5" id="KW-0378">Hydrolase</keyword>
<evidence type="ECO:0000313" key="8">
    <source>
        <dbReference type="Proteomes" id="UP000501830"/>
    </source>
</evidence>
<dbReference type="Pfam" id="PF00636">
    <property type="entry name" value="Ribonuclease_3"/>
    <property type="match status" value="1"/>
</dbReference>
<accession>A0A6G7WHI9</accession>
<organism evidence="7 8">
    <name type="scientific">Jeotgalibaca porci</name>
    <dbReference type="NCBI Taxonomy" id="1868793"/>
    <lineage>
        <taxon>Bacteria</taxon>
        <taxon>Bacillati</taxon>
        <taxon>Bacillota</taxon>
        <taxon>Bacilli</taxon>
        <taxon>Lactobacillales</taxon>
        <taxon>Carnobacteriaceae</taxon>
        <taxon>Jeotgalibaca</taxon>
    </lineage>
</organism>
<dbReference type="SUPFAM" id="SSF69065">
    <property type="entry name" value="RNase III domain-like"/>
    <property type="match status" value="1"/>
</dbReference>
<dbReference type="InterPro" id="IPR000999">
    <property type="entry name" value="RNase_III_dom"/>
</dbReference>
<evidence type="ECO:0000256" key="2">
    <source>
        <dbReference type="ARBA" id="ARBA00022722"/>
    </source>
</evidence>
<evidence type="ECO:0000256" key="4">
    <source>
        <dbReference type="ARBA" id="ARBA00022801"/>
    </source>
</evidence>
<dbReference type="GeneID" id="94552924"/>
<dbReference type="PANTHER" id="PTHR34276">
    <property type="entry name" value="MINI-RIBONUCLEASE 3"/>
    <property type="match status" value="1"/>
</dbReference>
<comment type="subcellular location">
    <subcellularLocation>
        <location evidence="5">Cytoplasm</location>
    </subcellularLocation>
</comment>
<keyword evidence="5" id="KW-0460">Magnesium</keyword>
<dbReference type="PIRSF" id="PIRSF005520">
    <property type="entry name" value="UCP005520"/>
    <property type="match status" value="1"/>
</dbReference>
<evidence type="ECO:0000313" key="7">
    <source>
        <dbReference type="EMBL" id="QIK51706.1"/>
    </source>
</evidence>
<keyword evidence="8" id="KW-1185">Reference proteome</keyword>
<reference evidence="7 8" key="1">
    <citation type="journal article" date="2017" name="Int. J. Syst. Evol. Microbiol.">
        <title>Jeotgalibaca porci sp. nov. and Jeotgalibaca arthritidis sp. nov., isolated from pigs, and emended description of the genus Jeotgalibaca.</title>
        <authorList>
            <person name="Zamora L."/>
            <person name="Perez-Sancho M."/>
            <person name="Dominguez L."/>
            <person name="Fernandez-Garayzabal J.F."/>
            <person name="Vela A.I."/>
        </authorList>
    </citation>
    <scope>NUCLEOTIDE SEQUENCE [LARGE SCALE GENOMIC DNA]</scope>
    <source>
        <strain evidence="7 8">CCUG 69148</strain>
    </source>
</reference>
<sequence>MSEKDWSLLNGLALAYVGDAAYEVYVRDHLLQKGWTKPNDLHRRATHYVSAKAQAALMHVMLEQPEFLSEEEVTMYKRGRNAKSHTTAKNADVTTYRISTGFEALFGYLHLTKQVARFEELVRWCIQQVEGLEDEPKK</sequence>
<evidence type="ECO:0000256" key="3">
    <source>
        <dbReference type="ARBA" id="ARBA00022759"/>
    </source>
</evidence>
<keyword evidence="5" id="KW-0694">RNA-binding</keyword>
<dbReference type="EMBL" id="CP049889">
    <property type="protein sequence ID" value="QIK51706.1"/>
    <property type="molecule type" value="Genomic_DNA"/>
</dbReference>
<evidence type="ECO:0000256" key="5">
    <source>
        <dbReference type="HAMAP-Rule" id="MF_01468"/>
    </source>
</evidence>
<dbReference type="AlphaFoldDB" id="A0A6G7WHI9"/>
<dbReference type="GO" id="GO:0004525">
    <property type="term" value="F:ribonuclease III activity"/>
    <property type="evidence" value="ECO:0007669"/>
    <property type="project" value="InterPro"/>
</dbReference>
<keyword evidence="3 5" id="KW-0255">Endonuclease</keyword>
<comment type="similarity">
    <text evidence="5">Belongs to the MrnC RNase family.</text>
</comment>
<dbReference type="HAMAP" id="MF_01468">
    <property type="entry name" value="RNase_Mini_III"/>
    <property type="match status" value="1"/>
</dbReference>
<comment type="cofactor">
    <cofactor evidence="5">
        <name>Mg(2+)</name>
        <dbReference type="ChEBI" id="CHEBI:18420"/>
    </cofactor>
</comment>
<dbReference type="InterPro" id="IPR008226">
    <property type="entry name" value="Mini3_fam"/>
</dbReference>
<comment type="subunit">
    <text evidence="5">Homodimer.</text>
</comment>
<feature type="active site" evidence="5">
    <location>
        <position position="19"/>
    </location>
</feature>
<dbReference type="PANTHER" id="PTHR34276:SF1">
    <property type="entry name" value="MINI-RIBONUCLEASE 3"/>
    <property type="match status" value="1"/>
</dbReference>
<dbReference type="KEGG" id="jpo:G7058_06490"/>
<dbReference type="Gene3D" id="1.10.1520.10">
    <property type="entry name" value="Ribonuclease III domain"/>
    <property type="match status" value="1"/>
</dbReference>
<keyword evidence="5" id="KW-0963">Cytoplasm</keyword>
<dbReference type="GO" id="GO:0005737">
    <property type="term" value="C:cytoplasm"/>
    <property type="evidence" value="ECO:0007669"/>
    <property type="project" value="UniProtKB-SubCell"/>
</dbReference>